<protein>
    <submittedName>
        <fullName evidence="2">Uncharacterized protein</fullName>
    </submittedName>
</protein>
<feature type="chain" id="PRO_5036979650" evidence="1">
    <location>
        <begin position="19"/>
        <end position="266"/>
    </location>
</feature>
<feature type="signal peptide" evidence="1">
    <location>
        <begin position="1"/>
        <end position="18"/>
    </location>
</feature>
<evidence type="ECO:0000313" key="3">
    <source>
        <dbReference type="Proteomes" id="UP000680158"/>
    </source>
</evidence>
<dbReference type="RefSeq" id="WP_212685484.1">
    <property type="nucleotide sequence ID" value="NZ_JAGSPM010000012.1"/>
</dbReference>
<dbReference type="AlphaFoldDB" id="A0A941DJR5"/>
<accession>A0A941DJR5</accession>
<evidence type="ECO:0000256" key="1">
    <source>
        <dbReference type="SAM" id="SignalP"/>
    </source>
</evidence>
<keyword evidence="1" id="KW-0732">Signal</keyword>
<comment type="caution">
    <text evidence="2">The sequence shown here is derived from an EMBL/GenBank/DDBJ whole genome shotgun (WGS) entry which is preliminary data.</text>
</comment>
<organism evidence="2 3">
    <name type="scientific">Undibacterium baiyunense</name>
    <dbReference type="NCBI Taxonomy" id="2828731"/>
    <lineage>
        <taxon>Bacteria</taxon>
        <taxon>Pseudomonadati</taxon>
        <taxon>Pseudomonadota</taxon>
        <taxon>Betaproteobacteria</taxon>
        <taxon>Burkholderiales</taxon>
        <taxon>Oxalobacteraceae</taxon>
        <taxon>Undibacterium</taxon>
    </lineage>
</organism>
<evidence type="ECO:0000313" key="2">
    <source>
        <dbReference type="EMBL" id="MBR7748142.1"/>
    </source>
</evidence>
<gene>
    <name evidence="2" type="ORF">KDM92_16280</name>
</gene>
<dbReference type="Proteomes" id="UP000680158">
    <property type="component" value="Unassembled WGS sequence"/>
</dbReference>
<keyword evidence="3" id="KW-1185">Reference proteome</keyword>
<sequence length="266" mass="29400">MFKNIFSKLFASSNPAVAEPIPAAVATTSSSSQSTDVSEQNQQSQLAQQDPLYAVKRGGKEIASKLFMAMSTERGIHLESLLSALGALAGYACQISVREIYVQQQGRPVKETFIVVHSKQNGCTYYFGDLLNRPLVESRYSVWSLASGATQKLGLQQLIDLHDIFKHVTDTLGSQHFGIPRVDVEHQAKETPWNYVSFLWPQLFPLAQSFCKNPADWPILFGVAVQEILFASKDLIAPELALRIVMESAIPMSKIYLPDHVGLVST</sequence>
<proteinExistence type="predicted"/>
<reference evidence="2 3" key="1">
    <citation type="submission" date="2021-04" db="EMBL/GenBank/DDBJ databases">
        <title>novel species isolated from subtropical streams in China.</title>
        <authorList>
            <person name="Lu H."/>
        </authorList>
    </citation>
    <scope>NUCLEOTIDE SEQUENCE [LARGE SCALE GENOMIC DNA]</scope>
    <source>
        <strain evidence="2 3">BYS107W</strain>
    </source>
</reference>
<name>A0A941DJR5_9BURK</name>
<dbReference type="EMBL" id="JAGSPM010000012">
    <property type="protein sequence ID" value="MBR7748142.1"/>
    <property type="molecule type" value="Genomic_DNA"/>
</dbReference>